<feature type="transmembrane region" description="Helical" evidence="1">
    <location>
        <begin position="426"/>
        <end position="443"/>
    </location>
</feature>
<evidence type="ECO:0000313" key="3">
    <source>
        <dbReference type="Proteomes" id="UP000471052"/>
    </source>
</evidence>
<keyword evidence="1" id="KW-0472">Membrane</keyword>
<feature type="transmembrane region" description="Helical" evidence="1">
    <location>
        <begin position="55"/>
        <end position="72"/>
    </location>
</feature>
<feature type="transmembrane region" description="Helical" evidence="1">
    <location>
        <begin position="165"/>
        <end position="183"/>
    </location>
</feature>
<feature type="transmembrane region" description="Helical" evidence="1">
    <location>
        <begin position="387"/>
        <end position="411"/>
    </location>
</feature>
<dbReference type="Proteomes" id="UP000471052">
    <property type="component" value="Unassembled WGS sequence"/>
</dbReference>
<name>A0A6N7WQC3_STRAY</name>
<feature type="transmembrane region" description="Helical" evidence="1">
    <location>
        <begin position="189"/>
        <end position="207"/>
    </location>
</feature>
<gene>
    <name evidence="2" type="ORF">FYJ82_06920</name>
</gene>
<dbReference type="RefSeq" id="WP_154455233.1">
    <property type="nucleotide sequence ID" value="NZ_VUNP01000030.1"/>
</dbReference>
<organism evidence="2 3">
    <name type="scientific">Streptococcus alactolyticus</name>
    <dbReference type="NCBI Taxonomy" id="29389"/>
    <lineage>
        <taxon>Bacteria</taxon>
        <taxon>Bacillati</taxon>
        <taxon>Bacillota</taxon>
        <taxon>Bacilli</taxon>
        <taxon>Lactobacillales</taxon>
        <taxon>Streptococcaceae</taxon>
        <taxon>Streptococcus</taxon>
    </lineage>
</organism>
<keyword evidence="1" id="KW-0812">Transmembrane</keyword>
<feature type="transmembrane region" description="Helical" evidence="1">
    <location>
        <begin position="357"/>
        <end position="380"/>
    </location>
</feature>
<feature type="transmembrane region" description="Helical" evidence="1">
    <location>
        <begin position="285"/>
        <end position="305"/>
    </location>
</feature>
<feature type="transmembrane region" description="Helical" evidence="1">
    <location>
        <begin position="471"/>
        <end position="488"/>
    </location>
</feature>
<feature type="transmembrane region" description="Helical" evidence="1">
    <location>
        <begin position="31"/>
        <end position="49"/>
    </location>
</feature>
<reference evidence="2 3" key="1">
    <citation type="submission" date="2019-08" db="EMBL/GenBank/DDBJ databases">
        <title>In-depth cultivation of the pig gut microbiome towards novel bacterial diversity and tailored functional studies.</title>
        <authorList>
            <person name="Wylensek D."/>
            <person name="Hitch T.C.A."/>
            <person name="Clavel T."/>
        </authorList>
    </citation>
    <scope>NUCLEOTIDE SEQUENCE [LARGE SCALE GENOMIC DNA]</scope>
    <source>
        <strain evidence="2 3">BL-178-WT-3A</strain>
    </source>
</reference>
<accession>A0A6N7WQC3</accession>
<protein>
    <recommendedName>
        <fullName evidence="4">Lantibiotic ABC transporter permease</fullName>
    </recommendedName>
</protein>
<feature type="transmembrane region" description="Helical" evidence="1">
    <location>
        <begin position="247"/>
        <end position="273"/>
    </location>
</feature>
<evidence type="ECO:0008006" key="4">
    <source>
        <dbReference type="Google" id="ProtNLM"/>
    </source>
</evidence>
<dbReference type="OrthoDB" id="2787347at2"/>
<evidence type="ECO:0000313" key="2">
    <source>
        <dbReference type="EMBL" id="MST54113.1"/>
    </source>
</evidence>
<sequence length="612" mass="70153">MTILRLSLFVFLTGGYTAFFRNRLKMNRRLTWAFTFSAITLILYVASLLNILLGAVYGICGLGAILSMYQIWRYMTKKDSIKGLDFTALAMLLYLLLFGAVLLQSPLLHFDNFTHWGSIVKFLFINDSLPTQQDTIIDFYTYPVGSSLFIYFFTKVVGFSEGVMLVGQLVLILSGSYAMFAALRDERRALPSAMIFATFAVFNVFNIAIRLNNLLVDFLLPVLALAAIAGCFAYRNQFWRMSLHTLVVLGLLSIVKVSGLFFVAIALFVYLFFVVRLIRRKIIRWWNLFPALLTAGLSFLPYLLWQIHMSLNFTNVSKAKHAVSFSEIDQILAGHMDDVAQEIITHFTKEVFQFGSLATRGIIGLNLVMLVAVIGFGLFAHRFRRLLATWVLLDVMIVAYYVGILLMYLTAMPTDEALELAGFDRYASSMVIMAFGLMVMLLARETDRSLYEKTFEKRNLRSFKNLGTKRLYQYTSLALIGFSVFMLLSEINEIRHSNEYERVQSLEELRHLTGNRMTPSKTKILLVSSDKEKIDNYYLIRAARYYLWNVNVDGREDFDLSDSTFLYILKSYDEVLILDDHYSFNAMTKKLFGKTYKPGFHKTADLLANLKE</sequence>
<keyword evidence="1" id="KW-1133">Transmembrane helix</keyword>
<comment type="caution">
    <text evidence="2">The sequence shown here is derived from an EMBL/GenBank/DDBJ whole genome shotgun (WGS) entry which is preliminary data.</text>
</comment>
<feature type="transmembrane region" description="Helical" evidence="1">
    <location>
        <begin position="139"/>
        <end position="158"/>
    </location>
</feature>
<evidence type="ECO:0000256" key="1">
    <source>
        <dbReference type="SAM" id="Phobius"/>
    </source>
</evidence>
<dbReference type="EMBL" id="VUNP01000030">
    <property type="protein sequence ID" value="MST54113.1"/>
    <property type="molecule type" value="Genomic_DNA"/>
</dbReference>
<dbReference type="AlphaFoldDB" id="A0A6N7WQC3"/>
<feature type="transmembrane region" description="Helical" evidence="1">
    <location>
        <begin position="214"/>
        <end position="235"/>
    </location>
</feature>
<feature type="transmembrane region" description="Helical" evidence="1">
    <location>
        <begin position="84"/>
        <end position="103"/>
    </location>
</feature>
<proteinExistence type="predicted"/>